<dbReference type="EMBL" id="OX459952">
    <property type="protein sequence ID" value="CAI9158234.1"/>
    <property type="molecule type" value="Genomic_DNA"/>
</dbReference>
<feature type="compositionally biased region" description="Low complexity" evidence="1">
    <location>
        <begin position="188"/>
        <end position="201"/>
    </location>
</feature>
<feature type="compositionally biased region" description="Low complexity" evidence="1">
    <location>
        <begin position="100"/>
        <end position="115"/>
    </location>
</feature>
<feature type="compositionally biased region" description="Basic residues" evidence="1">
    <location>
        <begin position="146"/>
        <end position="156"/>
    </location>
</feature>
<feature type="region of interest" description="Disordered" evidence="1">
    <location>
        <begin position="77"/>
        <end position="161"/>
    </location>
</feature>
<organism evidence="2 3">
    <name type="scientific">Rangifer tarandus platyrhynchus</name>
    <name type="common">Svalbard reindeer</name>
    <dbReference type="NCBI Taxonomy" id="3082113"/>
    <lineage>
        <taxon>Eukaryota</taxon>
        <taxon>Metazoa</taxon>
        <taxon>Chordata</taxon>
        <taxon>Craniata</taxon>
        <taxon>Vertebrata</taxon>
        <taxon>Euteleostomi</taxon>
        <taxon>Mammalia</taxon>
        <taxon>Eutheria</taxon>
        <taxon>Laurasiatheria</taxon>
        <taxon>Artiodactyla</taxon>
        <taxon>Ruminantia</taxon>
        <taxon>Pecora</taxon>
        <taxon>Cervidae</taxon>
        <taxon>Odocoileinae</taxon>
        <taxon>Rangifer</taxon>
    </lineage>
</organism>
<evidence type="ECO:0000313" key="3">
    <source>
        <dbReference type="Proteomes" id="UP001176941"/>
    </source>
</evidence>
<feature type="region of interest" description="Disordered" evidence="1">
    <location>
        <begin position="1"/>
        <end position="38"/>
    </location>
</feature>
<accession>A0ABN8YES6</accession>
<name>A0ABN8YES6_RANTA</name>
<keyword evidence="3" id="KW-1185">Reference proteome</keyword>
<feature type="compositionally biased region" description="Low complexity" evidence="1">
    <location>
        <begin position="208"/>
        <end position="220"/>
    </location>
</feature>
<dbReference type="Proteomes" id="UP001176941">
    <property type="component" value="Chromosome 16"/>
</dbReference>
<gene>
    <name evidence="2" type="ORF">MRATA1EN1_LOCUS7196</name>
</gene>
<feature type="region of interest" description="Disordered" evidence="1">
    <location>
        <begin position="179"/>
        <end position="220"/>
    </location>
</feature>
<protein>
    <submittedName>
        <fullName evidence="2">Uncharacterized protein</fullName>
    </submittedName>
</protein>
<feature type="compositionally biased region" description="Basic and acidic residues" evidence="1">
    <location>
        <begin position="88"/>
        <end position="98"/>
    </location>
</feature>
<evidence type="ECO:0000256" key="1">
    <source>
        <dbReference type="SAM" id="MobiDB-lite"/>
    </source>
</evidence>
<proteinExistence type="predicted"/>
<evidence type="ECO:0000313" key="2">
    <source>
        <dbReference type="EMBL" id="CAI9158234.1"/>
    </source>
</evidence>
<sequence>MRSQVTRVVWGASTPFQPEPRSPAGRLEAGVGTQSEGHARAVAAGCALPAPDLPEPGFEPWPRRDALRCPARSSLLWASVSPTPEVSQEPRPRQHTAKDPQAGPRGGAAASAAGAPAPPAGARTRSYLAVLGSEAGRGGAGMPRPLRGRANRRGRRAPCGATRWGRGLRALRRVRGLAAGGGRPEEVAATAAGPGTATQRAGCRDRAGQAPQPAAAAASP</sequence>
<reference evidence="2" key="1">
    <citation type="submission" date="2023-04" db="EMBL/GenBank/DDBJ databases">
        <authorList>
            <consortium name="ELIXIR-Norway"/>
        </authorList>
    </citation>
    <scope>NUCLEOTIDE SEQUENCE [LARGE SCALE GENOMIC DNA]</scope>
</reference>